<gene>
    <name evidence="2" type="ORF">PYX00_008786</name>
</gene>
<dbReference type="Gene3D" id="3.20.20.70">
    <property type="entry name" value="Aldolase class I"/>
    <property type="match status" value="2"/>
</dbReference>
<name>A0AAW2HPH8_9NEOP</name>
<comment type="caution">
    <text evidence="2">The sequence shown here is derived from an EMBL/GenBank/DDBJ whole genome shotgun (WGS) entry which is preliminary data.</text>
</comment>
<dbReference type="EMBL" id="JARGDH010000004">
    <property type="protein sequence ID" value="KAL0271800.1"/>
    <property type="molecule type" value="Genomic_DNA"/>
</dbReference>
<dbReference type="SUPFAM" id="SSF51395">
    <property type="entry name" value="FMN-linked oxidoreductases"/>
    <property type="match status" value="1"/>
</dbReference>
<dbReference type="PANTHER" id="PTHR11082:SF31">
    <property type="entry name" value="TRNA-DIHYDROURIDINE(20A_20B) SYNTHASE [NAD(P)+]-LIKE"/>
    <property type="match status" value="1"/>
</dbReference>
<organism evidence="2">
    <name type="scientific">Menopon gallinae</name>
    <name type="common">poultry shaft louse</name>
    <dbReference type="NCBI Taxonomy" id="328185"/>
    <lineage>
        <taxon>Eukaryota</taxon>
        <taxon>Metazoa</taxon>
        <taxon>Ecdysozoa</taxon>
        <taxon>Arthropoda</taxon>
        <taxon>Hexapoda</taxon>
        <taxon>Insecta</taxon>
        <taxon>Pterygota</taxon>
        <taxon>Neoptera</taxon>
        <taxon>Paraneoptera</taxon>
        <taxon>Psocodea</taxon>
        <taxon>Troctomorpha</taxon>
        <taxon>Phthiraptera</taxon>
        <taxon>Amblycera</taxon>
        <taxon>Menoponidae</taxon>
        <taxon>Menopon</taxon>
    </lineage>
</organism>
<reference evidence="2" key="1">
    <citation type="journal article" date="2024" name="Gigascience">
        <title>Chromosome-level genome of the poultry shaft louse Menopon gallinae provides insight into the host-switching and adaptive evolution of parasitic lice.</title>
        <authorList>
            <person name="Xu Y."/>
            <person name="Ma L."/>
            <person name="Liu S."/>
            <person name="Liang Y."/>
            <person name="Liu Q."/>
            <person name="He Z."/>
            <person name="Tian L."/>
            <person name="Duan Y."/>
            <person name="Cai W."/>
            <person name="Li H."/>
            <person name="Song F."/>
        </authorList>
    </citation>
    <scope>NUCLEOTIDE SEQUENCE</scope>
    <source>
        <strain evidence="2">Cailab_2023a</strain>
    </source>
</reference>
<protein>
    <recommendedName>
        <fullName evidence="1">DUS-like FMN-binding domain-containing protein</fullName>
    </recommendedName>
</protein>
<evidence type="ECO:0000313" key="2">
    <source>
        <dbReference type="EMBL" id="KAL0271800.1"/>
    </source>
</evidence>
<sequence length="235" mass="26627">MIMADSFVKSEKARKNEFTTNDKDAPLIVQFAASNVKEFVEATQLVSPYSDGVDLNCGCPQRKIESAGATFLTVHGRTQKQKTEPVDINSLKEIACSIQIPLILNGDVKSLDDALLMHEITKCQGVMSARGILHNPALFKGYKYTPVQCIEDWVQIALDSNLQFRTFHHHLIFMLGKVLPKVHRRKVNAMVNYPDVIYFLNQYYDFDFKLNKFPNITSTFSDIHSSPGKYFTEVA</sequence>
<proteinExistence type="predicted"/>
<accession>A0AAW2HPH8</accession>
<evidence type="ECO:0000259" key="1">
    <source>
        <dbReference type="Pfam" id="PF01207"/>
    </source>
</evidence>
<dbReference type="AlphaFoldDB" id="A0AAW2HPH8"/>
<dbReference type="Pfam" id="PF01207">
    <property type="entry name" value="Dus"/>
    <property type="match status" value="1"/>
</dbReference>
<feature type="domain" description="DUS-like FMN-binding" evidence="1">
    <location>
        <begin position="62"/>
        <end position="172"/>
    </location>
</feature>
<dbReference type="InterPro" id="IPR013785">
    <property type="entry name" value="Aldolase_TIM"/>
</dbReference>
<dbReference type="InterPro" id="IPR035587">
    <property type="entry name" value="DUS-like_FMN-bd"/>
</dbReference>
<dbReference type="GO" id="GO:0017150">
    <property type="term" value="F:tRNA dihydrouridine synthase activity"/>
    <property type="evidence" value="ECO:0007669"/>
    <property type="project" value="TreeGrafter"/>
</dbReference>
<dbReference type="PANTHER" id="PTHR11082">
    <property type="entry name" value="TRNA-DIHYDROURIDINE SYNTHASE"/>
    <property type="match status" value="1"/>
</dbReference>
<dbReference type="CDD" id="cd02801">
    <property type="entry name" value="DUS_like_FMN"/>
    <property type="match status" value="1"/>
</dbReference>